<feature type="region of interest" description="Disordered" evidence="1">
    <location>
        <begin position="122"/>
        <end position="200"/>
    </location>
</feature>
<feature type="compositionally biased region" description="Low complexity" evidence="1">
    <location>
        <begin position="131"/>
        <end position="144"/>
    </location>
</feature>
<feature type="compositionally biased region" description="Basic and acidic residues" evidence="1">
    <location>
        <begin position="184"/>
        <end position="200"/>
    </location>
</feature>
<feature type="compositionally biased region" description="Polar residues" evidence="1">
    <location>
        <begin position="23"/>
        <end position="34"/>
    </location>
</feature>
<feature type="compositionally biased region" description="Low complexity" evidence="1">
    <location>
        <begin position="168"/>
        <end position="177"/>
    </location>
</feature>
<feature type="region of interest" description="Disordered" evidence="1">
    <location>
        <begin position="1"/>
        <end position="63"/>
    </location>
</feature>
<sequence>MPNLSRHPPNPRGRSCAHFPARTYSTPSASTPGFSSEGWAATENREDLARAGNVSAGTRPWQSLSSGSGSFLLRMATWLPPGSGDRYAGHQSQPHLYDRNTSIQDPAAGAVVVDMDAEVQGGENAEGTESTPFAAPTTTTADDAVSCRSPVLGDIHDRPVHTPPDSTSLSPASSPQPDSDDERDLGVRLAVDRDRDLERS</sequence>
<gene>
    <name evidence="2" type="ORF">M427DRAFT_37609</name>
</gene>
<evidence type="ECO:0000256" key="1">
    <source>
        <dbReference type="SAM" id="MobiDB-lite"/>
    </source>
</evidence>
<protein>
    <submittedName>
        <fullName evidence="2">Uncharacterized protein</fullName>
    </submittedName>
</protein>
<organism evidence="2 3">
    <name type="scientific">Gonapodya prolifera (strain JEL478)</name>
    <name type="common">Monoblepharis prolifera</name>
    <dbReference type="NCBI Taxonomy" id="1344416"/>
    <lineage>
        <taxon>Eukaryota</taxon>
        <taxon>Fungi</taxon>
        <taxon>Fungi incertae sedis</taxon>
        <taxon>Chytridiomycota</taxon>
        <taxon>Chytridiomycota incertae sedis</taxon>
        <taxon>Monoblepharidomycetes</taxon>
        <taxon>Monoblepharidales</taxon>
        <taxon>Gonapodyaceae</taxon>
        <taxon>Gonapodya</taxon>
    </lineage>
</organism>
<evidence type="ECO:0000313" key="2">
    <source>
        <dbReference type="EMBL" id="KXS10237.1"/>
    </source>
</evidence>
<name>A0A139A0C9_GONPJ</name>
<dbReference type="AlphaFoldDB" id="A0A139A0C9"/>
<reference evidence="2 3" key="1">
    <citation type="journal article" date="2015" name="Genome Biol. Evol.">
        <title>Phylogenomic analyses indicate that early fungi evolved digesting cell walls of algal ancestors of land plants.</title>
        <authorList>
            <person name="Chang Y."/>
            <person name="Wang S."/>
            <person name="Sekimoto S."/>
            <person name="Aerts A.L."/>
            <person name="Choi C."/>
            <person name="Clum A."/>
            <person name="LaButti K.M."/>
            <person name="Lindquist E.A."/>
            <person name="Yee Ngan C."/>
            <person name="Ohm R.A."/>
            <person name="Salamov A.A."/>
            <person name="Grigoriev I.V."/>
            <person name="Spatafora J.W."/>
            <person name="Berbee M.L."/>
        </authorList>
    </citation>
    <scope>NUCLEOTIDE SEQUENCE [LARGE SCALE GENOMIC DNA]</scope>
    <source>
        <strain evidence="2 3">JEL478</strain>
    </source>
</reference>
<dbReference type="Proteomes" id="UP000070544">
    <property type="component" value="Unassembled WGS sequence"/>
</dbReference>
<keyword evidence="3" id="KW-1185">Reference proteome</keyword>
<evidence type="ECO:0000313" key="3">
    <source>
        <dbReference type="Proteomes" id="UP000070544"/>
    </source>
</evidence>
<accession>A0A139A0C9</accession>
<proteinExistence type="predicted"/>
<dbReference type="EMBL" id="KQ965832">
    <property type="protein sequence ID" value="KXS10237.1"/>
    <property type="molecule type" value="Genomic_DNA"/>
</dbReference>